<evidence type="ECO:0000313" key="2">
    <source>
        <dbReference type="Proteomes" id="UP001266099"/>
    </source>
</evidence>
<accession>A0ABU1T1C7</accession>
<keyword evidence="2" id="KW-1185">Reference proteome</keyword>
<dbReference type="EMBL" id="JAVDUJ010000001">
    <property type="protein sequence ID" value="MDR6939182.1"/>
    <property type="molecule type" value="Genomic_DNA"/>
</dbReference>
<gene>
    <name evidence="1" type="ORF">J2S36_000725</name>
</gene>
<sequence length="40" mass="4697">MRKTAQVRWIFAAKVKMRNDSLLKDYAVDIIAISMIQRKS</sequence>
<protein>
    <submittedName>
        <fullName evidence="1">Uncharacterized protein</fullName>
    </submittedName>
</protein>
<dbReference type="RefSeq" id="WP_309955661.1">
    <property type="nucleotide sequence ID" value="NZ_CP136414.1"/>
</dbReference>
<dbReference type="Proteomes" id="UP001266099">
    <property type="component" value="Unassembled WGS sequence"/>
</dbReference>
<organism evidence="1 2">
    <name type="scientific">Arcanobacterium hippocoleae</name>
    <dbReference type="NCBI Taxonomy" id="149017"/>
    <lineage>
        <taxon>Bacteria</taxon>
        <taxon>Bacillati</taxon>
        <taxon>Actinomycetota</taxon>
        <taxon>Actinomycetes</taxon>
        <taxon>Actinomycetales</taxon>
        <taxon>Actinomycetaceae</taxon>
        <taxon>Arcanobacterium</taxon>
    </lineage>
</organism>
<proteinExistence type="predicted"/>
<comment type="caution">
    <text evidence="1">The sequence shown here is derived from an EMBL/GenBank/DDBJ whole genome shotgun (WGS) entry which is preliminary data.</text>
</comment>
<evidence type="ECO:0000313" key="1">
    <source>
        <dbReference type="EMBL" id="MDR6939182.1"/>
    </source>
</evidence>
<name>A0ABU1T1C7_9ACTO</name>
<reference evidence="1 2" key="1">
    <citation type="submission" date="2023-07" db="EMBL/GenBank/DDBJ databases">
        <title>Sequencing the genomes of 1000 actinobacteria strains.</title>
        <authorList>
            <person name="Klenk H.-P."/>
        </authorList>
    </citation>
    <scope>NUCLEOTIDE SEQUENCE [LARGE SCALE GENOMIC DNA]</scope>
    <source>
        <strain evidence="1 2">DSM 15539</strain>
    </source>
</reference>